<sequence>MEQADIAPYLNLDRLSQSFSGSKLDVQTNGSDYHAGHKQGEVSSAAMSTSHMIPIEVLLRTFPRALGGDLGPYFFMC</sequence>
<organism evidence="1 2">
    <name type="scientific">Tigriopus californicus</name>
    <name type="common">Marine copepod</name>
    <dbReference type="NCBI Taxonomy" id="6832"/>
    <lineage>
        <taxon>Eukaryota</taxon>
        <taxon>Metazoa</taxon>
        <taxon>Ecdysozoa</taxon>
        <taxon>Arthropoda</taxon>
        <taxon>Crustacea</taxon>
        <taxon>Multicrustacea</taxon>
        <taxon>Hexanauplia</taxon>
        <taxon>Copepoda</taxon>
        <taxon>Harpacticoida</taxon>
        <taxon>Harpacticidae</taxon>
        <taxon>Tigriopus</taxon>
    </lineage>
</organism>
<name>A0A553NY39_TIGCA</name>
<proteinExistence type="predicted"/>
<evidence type="ECO:0000313" key="2">
    <source>
        <dbReference type="Proteomes" id="UP000318571"/>
    </source>
</evidence>
<protein>
    <submittedName>
        <fullName evidence="1">Uncharacterized protein</fullName>
    </submittedName>
</protein>
<dbReference type="Proteomes" id="UP000318571">
    <property type="component" value="Chromosome 9"/>
</dbReference>
<reference evidence="1 2" key="1">
    <citation type="journal article" date="2018" name="Nat. Ecol. Evol.">
        <title>Genomic signatures of mitonuclear coevolution across populations of Tigriopus californicus.</title>
        <authorList>
            <person name="Barreto F.S."/>
            <person name="Watson E.T."/>
            <person name="Lima T.G."/>
            <person name="Willett C.S."/>
            <person name="Edmands S."/>
            <person name="Li W."/>
            <person name="Burton R.S."/>
        </authorList>
    </citation>
    <scope>NUCLEOTIDE SEQUENCE [LARGE SCALE GENOMIC DNA]</scope>
    <source>
        <strain evidence="1 2">San Diego</strain>
    </source>
</reference>
<keyword evidence="2" id="KW-1185">Reference proteome</keyword>
<evidence type="ECO:0000313" key="1">
    <source>
        <dbReference type="EMBL" id="TRY70346.1"/>
    </source>
</evidence>
<comment type="caution">
    <text evidence="1">The sequence shown here is derived from an EMBL/GenBank/DDBJ whole genome shotgun (WGS) entry which is preliminary data.</text>
</comment>
<accession>A0A553NY39</accession>
<gene>
    <name evidence="1" type="ORF">TCAL_02435</name>
</gene>
<dbReference type="EMBL" id="VCGU01000009">
    <property type="protein sequence ID" value="TRY70346.1"/>
    <property type="molecule type" value="Genomic_DNA"/>
</dbReference>
<dbReference type="AlphaFoldDB" id="A0A553NY39"/>